<dbReference type="PROSITE" id="PS51257">
    <property type="entry name" value="PROKAR_LIPOPROTEIN"/>
    <property type="match status" value="1"/>
</dbReference>
<dbReference type="Proteomes" id="UP000198432">
    <property type="component" value="Unassembled WGS sequence"/>
</dbReference>
<accession>A0A239GJV7</accession>
<evidence type="ECO:0000313" key="1">
    <source>
        <dbReference type="EMBL" id="SNS69449.1"/>
    </source>
</evidence>
<protein>
    <submittedName>
        <fullName evidence="1">Uncharacterized protein</fullName>
    </submittedName>
</protein>
<proteinExistence type="predicted"/>
<dbReference type="AlphaFoldDB" id="A0A239GJV7"/>
<dbReference type="EMBL" id="FZOQ01000011">
    <property type="protein sequence ID" value="SNS69449.1"/>
    <property type="molecule type" value="Genomic_DNA"/>
</dbReference>
<organism evidence="1 2">
    <name type="scientific">Pontibacter ummariensis</name>
    <dbReference type="NCBI Taxonomy" id="1610492"/>
    <lineage>
        <taxon>Bacteria</taxon>
        <taxon>Pseudomonadati</taxon>
        <taxon>Bacteroidota</taxon>
        <taxon>Cytophagia</taxon>
        <taxon>Cytophagales</taxon>
        <taxon>Hymenobacteraceae</taxon>
        <taxon>Pontibacter</taxon>
    </lineage>
</organism>
<sequence length="148" mass="15831">MKLIKLICLLVLFTSCSDDVQESLTDVKENLATESLHLEAADSVAIIEKLERTLSAATPGQKITFQTSEVKEIEGAYYLIARNDEYVSTTLLKEGDDNTLVTAGISCTSKACSGSSTSCVPKSDGKSCTPCLTGDCTKTVTEGHEEPE</sequence>
<name>A0A239GJV7_9BACT</name>
<evidence type="ECO:0000313" key="2">
    <source>
        <dbReference type="Proteomes" id="UP000198432"/>
    </source>
</evidence>
<reference evidence="2" key="1">
    <citation type="submission" date="2017-06" db="EMBL/GenBank/DDBJ databases">
        <authorList>
            <person name="Varghese N."/>
            <person name="Submissions S."/>
        </authorList>
    </citation>
    <scope>NUCLEOTIDE SEQUENCE [LARGE SCALE GENOMIC DNA]</scope>
    <source>
        <strain evidence="2">NKM1</strain>
    </source>
</reference>
<dbReference type="RefSeq" id="WP_089319661.1">
    <property type="nucleotide sequence ID" value="NZ_FZOQ01000011.1"/>
</dbReference>
<dbReference type="OrthoDB" id="1446904at2"/>
<gene>
    <name evidence="1" type="ORF">SAMN06296052_111103</name>
</gene>
<keyword evidence="2" id="KW-1185">Reference proteome</keyword>